<dbReference type="InterPro" id="IPR007751">
    <property type="entry name" value="DUF676_lipase-like"/>
</dbReference>
<dbReference type="PANTHER" id="PTHR12482:SF62">
    <property type="entry name" value="LIPASE ROG1-RELATED"/>
    <property type="match status" value="1"/>
</dbReference>
<evidence type="ECO:0000256" key="1">
    <source>
        <dbReference type="SAM" id="MobiDB-lite"/>
    </source>
</evidence>
<dbReference type="Gene3D" id="3.40.50.1820">
    <property type="entry name" value="alpha/beta hydrolase"/>
    <property type="match status" value="1"/>
</dbReference>
<dbReference type="AlphaFoldDB" id="A0A9W6BTM8"/>
<feature type="compositionally biased region" description="Low complexity" evidence="1">
    <location>
        <begin position="676"/>
        <end position="693"/>
    </location>
</feature>
<feature type="compositionally biased region" description="Low complexity" evidence="1">
    <location>
        <begin position="1103"/>
        <end position="1114"/>
    </location>
</feature>
<dbReference type="OrthoDB" id="273452at2759"/>
<feature type="region of interest" description="Disordered" evidence="1">
    <location>
        <begin position="877"/>
        <end position="900"/>
    </location>
</feature>
<name>A0A9W6BTM8_9CHLO</name>
<proteinExistence type="predicted"/>
<organism evidence="4 5">
    <name type="scientific">Pleodorina starrii</name>
    <dbReference type="NCBI Taxonomy" id="330485"/>
    <lineage>
        <taxon>Eukaryota</taxon>
        <taxon>Viridiplantae</taxon>
        <taxon>Chlorophyta</taxon>
        <taxon>core chlorophytes</taxon>
        <taxon>Chlorophyceae</taxon>
        <taxon>CS clade</taxon>
        <taxon>Chlamydomonadales</taxon>
        <taxon>Volvocaceae</taxon>
        <taxon>Pleodorina</taxon>
    </lineage>
</organism>
<evidence type="ECO:0000259" key="3">
    <source>
        <dbReference type="Pfam" id="PF05057"/>
    </source>
</evidence>
<feature type="transmembrane region" description="Helical" evidence="2">
    <location>
        <begin position="318"/>
        <end position="341"/>
    </location>
</feature>
<keyword evidence="2" id="KW-1133">Transmembrane helix</keyword>
<feature type="region of interest" description="Disordered" evidence="1">
    <location>
        <begin position="466"/>
        <end position="518"/>
    </location>
</feature>
<evidence type="ECO:0000313" key="4">
    <source>
        <dbReference type="EMBL" id="GLC57760.1"/>
    </source>
</evidence>
<feature type="region of interest" description="Disordered" evidence="1">
    <location>
        <begin position="676"/>
        <end position="695"/>
    </location>
</feature>
<feature type="compositionally biased region" description="Low complexity" evidence="1">
    <location>
        <begin position="1082"/>
        <end position="1095"/>
    </location>
</feature>
<gene>
    <name evidence="4" type="primary">PLEST012158</name>
    <name evidence="4" type="ORF">PLESTB_001261800</name>
</gene>
<accession>A0A9W6BTM8</accession>
<sequence>MDWWERPPPEQQDAPAGAHLFVCQHGLWGSPEDVAFLEQYLQHNGWLTLNARSNSARCTFDGADVCGDRLAAEVVAHVQRLAAGGVTVTHISFAAYSFGGLIARYAVGKLLAGGFFSVVAPVNFLTIASPHLGCWEHPSSMSHLAYNSLLPWTLSRTGRQLLLADRWLEPEGLPLLAAMARPDLAFHAGLAAFRKRVLLADIRSDRTVPYTTAAITAVNPYLPGGAAAAAPYTLSADGATGAVPSGCGCAPGCGCGCVSRRGFEPLAEAEEGEEDDEEDGGAGAPAAFCDSLGGLVDGDGGGVGAGAGGLLRTWGHTLGLGSVLGFGLGVASLLFGGGSAGEGKGGRRAWRSAAGGRCGCSGGCGGAAAAAAATGGAAAPAVIPLPISSSYPCIVAPHPAPLPAPAVPAALFSAAAAAGRRACPVPCGPGNRRPPPAAAAAAAPCALHRSASSPLPKLRHAGACAADASGGDDGGGGGTSSSTEGTCSGTISSVVRGGGGRRKTAETHGGISRHGSDATFSYSTGSGCSISGAGGAAGYPYRPAPSHDQSSARYGSALYRLHEIRHGRWYGQAHVPGSTAVPAPVAAPRGGHAGSGGRGGSEDDALASRVRLGLFVALLPVLLSLWLCMVAWLAAIWIHHYAVLLTVRPDRSWDVRMRGTAAAAAGAAAMEASEAAGDCDSSSGGDGARSSAAPEAVNALAGSGVRGGDVMDDDRDGLRDGDGVDGDDGGGSGMYDSGEMELCMSLTEAPPPSPPAPLLLQRQRRGSLGCRGDDAAAGDGAPRAYPSDCSAARGPYACAAATAATSATAEATRGGSGEASTQGSGSCTLGRSSSPFERAATAGNTTAAEAAGTAEVLAGAPPQASDGEAAADIDALTEPSGAEPSGLREGAQGRHEQTQRVYSATAERTAAAVVVVELLPPPPHPPRADVVEEPGAAVKATDGQIGDPVTEEPKDLVSQAFAGSVGGPAAGAKAAAPASTAAEVHADIEVGAVRSIVRALFRSVVRKYDGRGGPEPAVGLAAAPEAVALGAGAGAEGKQEVDVEVAADRHFVRALTRSIFQSLAARHVASSGQAPVVAAATAAGGDGDGASSSDVLPADGDGSRSTDSTAAATAPRPPIPRALQHQQQQQPTQVLRERSENGCVGEPARAARPGQEVTGESQLRRRGEAPPPPPAPVPAQEVPQVPPPRAAESGPARPQDPAALLSEMIANLNQLEWQKVDVDTRHYHAHAAIVVRSSRRFRSHMHIIDYAVRQLRL</sequence>
<feature type="region of interest" description="Disordered" evidence="1">
    <location>
        <begin position="702"/>
        <end position="738"/>
    </location>
</feature>
<keyword evidence="5" id="KW-1185">Reference proteome</keyword>
<reference evidence="4 5" key="1">
    <citation type="journal article" date="2023" name="Commun. Biol.">
        <title>Reorganization of the ancestral sex-determining regions during the evolution of trioecy in Pleodorina starrii.</title>
        <authorList>
            <person name="Takahashi K."/>
            <person name="Suzuki S."/>
            <person name="Kawai-Toyooka H."/>
            <person name="Yamamoto K."/>
            <person name="Hamaji T."/>
            <person name="Ootsuki R."/>
            <person name="Yamaguchi H."/>
            <person name="Kawachi M."/>
            <person name="Higashiyama T."/>
            <person name="Nozaki H."/>
        </authorList>
    </citation>
    <scope>NUCLEOTIDE SEQUENCE [LARGE SCALE GENOMIC DNA]</scope>
    <source>
        <strain evidence="4 5">NIES-4479</strain>
    </source>
</reference>
<feature type="domain" description="DUF676" evidence="3">
    <location>
        <begin position="17"/>
        <end position="212"/>
    </location>
</feature>
<dbReference type="SUPFAM" id="SSF53474">
    <property type="entry name" value="alpha/beta-Hydrolases"/>
    <property type="match status" value="1"/>
</dbReference>
<dbReference type="Pfam" id="PF05057">
    <property type="entry name" value="DUF676"/>
    <property type="match status" value="1"/>
</dbReference>
<evidence type="ECO:0000313" key="5">
    <source>
        <dbReference type="Proteomes" id="UP001165080"/>
    </source>
</evidence>
<evidence type="ECO:0000256" key="2">
    <source>
        <dbReference type="SAM" id="Phobius"/>
    </source>
</evidence>
<feature type="compositionally biased region" description="Low complexity" evidence="1">
    <location>
        <begin position="1121"/>
        <end position="1133"/>
    </location>
</feature>
<feature type="transmembrane region" description="Helical" evidence="2">
    <location>
        <begin position="612"/>
        <end position="638"/>
    </location>
</feature>
<keyword evidence="2" id="KW-0472">Membrane</keyword>
<feature type="compositionally biased region" description="Polar residues" evidence="1">
    <location>
        <begin position="821"/>
        <end position="835"/>
    </location>
</feature>
<keyword evidence="2" id="KW-0812">Transmembrane</keyword>
<dbReference type="EMBL" id="BRXU01000019">
    <property type="protein sequence ID" value="GLC57760.1"/>
    <property type="molecule type" value="Genomic_DNA"/>
</dbReference>
<dbReference type="InterPro" id="IPR029058">
    <property type="entry name" value="AB_hydrolase_fold"/>
</dbReference>
<protein>
    <recommendedName>
        <fullName evidence="3">DUF676 domain-containing protein</fullName>
    </recommendedName>
</protein>
<dbReference type="Proteomes" id="UP001165080">
    <property type="component" value="Unassembled WGS sequence"/>
</dbReference>
<dbReference type="InterPro" id="IPR044294">
    <property type="entry name" value="Lipase-like"/>
</dbReference>
<feature type="compositionally biased region" description="Low complexity" evidence="1">
    <location>
        <begin position="837"/>
        <end position="846"/>
    </location>
</feature>
<feature type="compositionally biased region" description="Low complexity" evidence="1">
    <location>
        <begin position="480"/>
        <end position="490"/>
    </location>
</feature>
<feature type="region of interest" description="Disordered" evidence="1">
    <location>
        <begin position="1082"/>
        <end position="1199"/>
    </location>
</feature>
<comment type="caution">
    <text evidence="4">The sequence shown here is derived from an EMBL/GenBank/DDBJ whole genome shotgun (WGS) entry which is preliminary data.</text>
</comment>
<feature type="region of interest" description="Disordered" evidence="1">
    <location>
        <begin position="811"/>
        <end position="846"/>
    </location>
</feature>
<dbReference type="PANTHER" id="PTHR12482">
    <property type="entry name" value="LIPASE ROG1-RELATED-RELATED"/>
    <property type="match status" value="1"/>
</dbReference>